<comment type="caution">
    <text evidence="1">The sequence shown here is derived from an EMBL/GenBank/DDBJ whole genome shotgun (WGS) entry which is preliminary data.</text>
</comment>
<proteinExistence type="predicted"/>
<sequence>MGITSLPMTTWSKLTTLMISNAREMITRDEVNAIGKRFPSLTKLQLYPWQDPESTRMVFDCYPWMNSIDIVKISSAFNIAYYQHKPRRTGNGVTNIDIRVYSMKDDDWKYLIHILREHSLTLEWMYVYVVVVNVHEEVHNIKYPCLKHLILDHSGWWIPRNAPMLEDLEIQQLSYCLEVRVVPDTASPKLKRLQVHRDCPTHTGDTPPLERYLHQLAQHAQLQDLDVTLYSLERIDHILDAMLHLGSLVRLMMFVTSDWGSTSMHRFLAGLSKGCPKLSSLGISCHNAPSACSMNALKQLLHLERFGFSIEGMDSDDAFWHAIETFPQLKSIYIFPSNETNIRRLRYLKEKRPDLKITISRRLNDI</sequence>
<dbReference type="RefSeq" id="XP_058342924.1">
    <property type="nucleotide sequence ID" value="XM_058486312.1"/>
</dbReference>
<organism evidence="1 2">
    <name type="scientific">Lichtheimia ornata</name>
    <dbReference type="NCBI Taxonomy" id="688661"/>
    <lineage>
        <taxon>Eukaryota</taxon>
        <taxon>Fungi</taxon>
        <taxon>Fungi incertae sedis</taxon>
        <taxon>Mucoromycota</taxon>
        <taxon>Mucoromycotina</taxon>
        <taxon>Mucoromycetes</taxon>
        <taxon>Mucorales</taxon>
        <taxon>Lichtheimiaceae</taxon>
        <taxon>Lichtheimia</taxon>
    </lineage>
</organism>
<gene>
    <name evidence="1" type="ORF">O0I10_006282</name>
</gene>
<name>A0AAD7XYY3_9FUNG</name>
<dbReference type="EMBL" id="JARTCD010000027">
    <property type="protein sequence ID" value="KAJ8658011.1"/>
    <property type="molecule type" value="Genomic_DNA"/>
</dbReference>
<dbReference type="SUPFAM" id="SSF52047">
    <property type="entry name" value="RNI-like"/>
    <property type="match status" value="1"/>
</dbReference>
<protein>
    <submittedName>
        <fullName evidence="1">Uncharacterized protein</fullName>
    </submittedName>
</protein>
<dbReference type="InterPro" id="IPR032675">
    <property type="entry name" value="LRR_dom_sf"/>
</dbReference>
<keyword evidence="2" id="KW-1185">Reference proteome</keyword>
<dbReference type="AlphaFoldDB" id="A0AAD7XYY3"/>
<evidence type="ECO:0000313" key="2">
    <source>
        <dbReference type="Proteomes" id="UP001234581"/>
    </source>
</evidence>
<accession>A0AAD7XYY3</accession>
<reference evidence="1 2" key="1">
    <citation type="submission" date="2023-03" db="EMBL/GenBank/DDBJ databases">
        <title>Genome sequence of Lichtheimia ornata CBS 291.66.</title>
        <authorList>
            <person name="Mohabir J.T."/>
            <person name="Shea T.P."/>
            <person name="Kurbessoian T."/>
            <person name="Berby B."/>
            <person name="Fontaine J."/>
            <person name="Livny J."/>
            <person name="Gnirke A."/>
            <person name="Stajich J.E."/>
            <person name="Cuomo C.A."/>
        </authorList>
    </citation>
    <scope>NUCLEOTIDE SEQUENCE [LARGE SCALE GENOMIC DNA]</scope>
    <source>
        <strain evidence="1">CBS 291.66</strain>
    </source>
</reference>
<dbReference type="Gene3D" id="3.80.10.10">
    <property type="entry name" value="Ribonuclease Inhibitor"/>
    <property type="match status" value="1"/>
</dbReference>
<evidence type="ECO:0000313" key="1">
    <source>
        <dbReference type="EMBL" id="KAJ8658011.1"/>
    </source>
</evidence>
<dbReference type="GeneID" id="83213693"/>
<dbReference type="Proteomes" id="UP001234581">
    <property type="component" value="Unassembled WGS sequence"/>
</dbReference>